<dbReference type="PROSITE" id="PS50118">
    <property type="entry name" value="HMG_BOX_2"/>
    <property type="match status" value="1"/>
</dbReference>
<name>A0A1Z5J5Q6_FISSO</name>
<organism evidence="4 5">
    <name type="scientific">Fistulifera solaris</name>
    <name type="common">Oleaginous diatom</name>
    <dbReference type="NCBI Taxonomy" id="1519565"/>
    <lineage>
        <taxon>Eukaryota</taxon>
        <taxon>Sar</taxon>
        <taxon>Stramenopiles</taxon>
        <taxon>Ochrophyta</taxon>
        <taxon>Bacillariophyta</taxon>
        <taxon>Bacillariophyceae</taxon>
        <taxon>Bacillariophycidae</taxon>
        <taxon>Naviculales</taxon>
        <taxon>Naviculaceae</taxon>
        <taxon>Fistulifera</taxon>
    </lineage>
</organism>
<protein>
    <recommendedName>
        <fullName evidence="3">HMG box domain-containing protein</fullName>
    </recommendedName>
</protein>
<dbReference type="InterPro" id="IPR009071">
    <property type="entry name" value="HMG_box_dom"/>
</dbReference>
<dbReference type="InterPro" id="IPR050342">
    <property type="entry name" value="HMGB"/>
</dbReference>
<sequence length="352" mass="40424">MKVVTTLEKKRKTVKDGPRRPLTAYNLFFQIGRQRLVNGESVEDISVTDIDNMTIHQQARHKLRTTHQRTHGKIGFQELAKTLGKKWRALDPLCKRRLDELAIQEKKRYATEMAVWKKNQEALFSVKAKNATLVRPSVMKLRTKNSTAQSRKIISQPQPISSAIVKHPFDNSTGYHDQGNDIAHSEGFHRYVPPRTEVQAGFHPSNLQNEHFHQYPPYTESYHNHPYDAPTSVWHGATGTMQTTSEPYCMAPCEPFHPLSPRKVSLSSCQPMECAASYDGIEPVQIKEWTQPLPPHNVYEDYHHPYQVARPIDQHTHLSCEETNVFHSLRNIDMDFLSVHCEDNNDISVLGM</sequence>
<dbReference type="EMBL" id="BDSP01000007">
    <property type="protein sequence ID" value="GAX09320.1"/>
    <property type="molecule type" value="Genomic_DNA"/>
</dbReference>
<feature type="domain" description="HMG box" evidence="3">
    <location>
        <begin position="18"/>
        <end position="117"/>
    </location>
</feature>
<dbReference type="OrthoDB" id="49508at2759"/>
<evidence type="ECO:0000313" key="4">
    <source>
        <dbReference type="EMBL" id="GAX09320.1"/>
    </source>
</evidence>
<evidence type="ECO:0000259" key="3">
    <source>
        <dbReference type="PROSITE" id="PS50118"/>
    </source>
</evidence>
<reference evidence="4 5" key="1">
    <citation type="journal article" date="2015" name="Plant Cell">
        <title>Oil accumulation by the oleaginous diatom Fistulifera solaris as revealed by the genome and transcriptome.</title>
        <authorList>
            <person name="Tanaka T."/>
            <person name="Maeda Y."/>
            <person name="Veluchamy A."/>
            <person name="Tanaka M."/>
            <person name="Abida H."/>
            <person name="Marechal E."/>
            <person name="Bowler C."/>
            <person name="Muto M."/>
            <person name="Sunaga Y."/>
            <person name="Tanaka M."/>
            <person name="Yoshino T."/>
            <person name="Taniguchi T."/>
            <person name="Fukuda Y."/>
            <person name="Nemoto M."/>
            <person name="Matsumoto M."/>
            <person name="Wong P.S."/>
            <person name="Aburatani S."/>
            <person name="Fujibuchi W."/>
        </authorList>
    </citation>
    <scope>NUCLEOTIDE SEQUENCE [LARGE SCALE GENOMIC DNA]</scope>
    <source>
        <strain evidence="4 5">JPCC DA0580</strain>
    </source>
</reference>
<dbReference type="GO" id="GO:0003677">
    <property type="term" value="F:DNA binding"/>
    <property type="evidence" value="ECO:0007669"/>
    <property type="project" value="UniProtKB-UniRule"/>
</dbReference>
<dbReference type="AlphaFoldDB" id="A0A1Z5J5Q6"/>
<dbReference type="GO" id="GO:0005634">
    <property type="term" value="C:nucleus"/>
    <property type="evidence" value="ECO:0007669"/>
    <property type="project" value="UniProtKB-UniRule"/>
</dbReference>
<feature type="DNA-binding region" description="HMG box" evidence="2">
    <location>
        <begin position="18"/>
        <end position="117"/>
    </location>
</feature>
<dbReference type="SUPFAM" id="SSF47095">
    <property type="entry name" value="HMG-box"/>
    <property type="match status" value="1"/>
</dbReference>
<dbReference type="Proteomes" id="UP000198406">
    <property type="component" value="Unassembled WGS sequence"/>
</dbReference>
<dbReference type="InterPro" id="IPR036910">
    <property type="entry name" value="HMG_box_dom_sf"/>
</dbReference>
<dbReference type="Pfam" id="PF00505">
    <property type="entry name" value="HMG_box"/>
    <property type="match status" value="1"/>
</dbReference>
<evidence type="ECO:0000313" key="5">
    <source>
        <dbReference type="Proteomes" id="UP000198406"/>
    </source>
</evidence>
<dbReference type="SMART" id="SM00398">
    <property type="entry name" value="HMG"/>
    <property type="match status" value="1"/>
</dbReference>
<dbReference type="InParanoid" id="A0A1Z5J5Q6"/>
<accession>A0A1Z5J5Q6</accession>
<proteinExistence type="predicted"/>
<dbReference type="Gene3D" id="1.10.30.10">
    <property type="entry name" value="High mobility group box domain"/>
    <property type="match status" value="1"/>
</dbReference>
<gene>
    <name evidence="4" type="ORF">FisN_6Lh310</name>
</gene>
<keyword evidence="2" id="KW-0539">Nucleus</keyword>
<evidence type="ECO:0000256" key="1">
    <source>
        <dbReference type="ARBA" id="ARBA00023125"/>
    </source>
</evidence>
<keyword evidence="1 2" id="KW-0238">DNA-binding</keyword>
<dbReference type="PANTHER" id="PTHR48112">
    <property type="entry name" value="HIGH MOBILITY GROUP PROTEIN DSP1"/>
    <property type="match status" value="1"/>
</dbReference>
<dbReference type="PANTHER" id="PTHR48112:SF15">
    <property type="entry name" value="HMG BOX DOMAIN-CONTAINING PROTEIN"/>
    <property type="match status" value="1"/>
</dbReference>
<comment type="caution">
    <text evidence="4">The sequence shown here is derived from an EMBL/GenBank/DDBJ whole genome shotgun (WGS) entry which is preliminary data.</text>
</comment>
<keyword evidence="5" id="KW-1185">Reference proteome</keyword>
<evidence type="ECO:0000256" key="2">
    <source>
        <dbReference type="PROSITE-ProRule" id="PRU00267"/>
    </source>
</evidence>